<dbReference type="Proteomes" id="UP000310597">
    <property type="component" value="Unassembled WGS sequence"/>
</dbReference>
<dbReference type="GO" id="GO:0016740">
    <property type="term" value="F:transferase activity"/>
    <property type="evidence" value="ECO:0007669"/>
    <property type="project" value="UniProtKB-KW"/>
</dbReference>
<name>A0A4U1K011_RHOCA</name>
<dbReference type="Gene3D" id="3.10.490.10">
    <property type="entry name" value="Gamma-glutamyl cyclotransferase-like"/>
    <property type="match status" value="1"/>
</dbReference>
<dbReference type="EMBL" id="SWJZ01000012">
    <property type="protein sequence ID" value="TKD25132.1"/>
    <property type="molecule type" value="Genomic_DNA"/>
</dbReference>
<proteinExistence type="predicted"/>
<accession>A0A4U1K011</accession>
<reference evidence="1 2" key="1">
    <citation type="submission" date="2019-04" db="EMBL/GenBank/DDBJ databases">
        <title>Draft Whole-Genome sequence of the purple photosynthetic bacterium Rhodobacter capsulatus SP108 with an indigenous class A beta-lactamase.</title>
        <authorList>
            <person name="Robertson S."/>
            <person name="Meyer T.E."/>
            <person name="Kyndt J.A."/>
        </authorList>
    </citation>
    <scope>NUCLEOTIDE SEQUENCE [LARGE SCALE GENOMIC DNA]</scope>
    <source>
        <strain evidence="1 2">SP108</strain>
    </source>
</reference>
<dbReference type="AlphaFoldDB" id="A0A4U1K011"/>
<comment type="caution">
    <text evidence="1">The sequence shown here is derived from an EMBL/GenBank/DDBJ whole genome shotgun (WGS) entry which is preliminary data.</text>
</comment>
<evidence type="ECO:0000313" key="1">
    <source>
        <dbReference type="EMBL" id="TKD25132.1"/>
    </source>
</evidence>
<dbReference type="InterPro" id="IPR036568">
    <property type="entry name" value="GGCT-like_sf"/>
</dbReference>
<sequence length="89" mass="9680">MEDQAVLPPDADILYFAYGSCLHHASLSASLGLEVGPRFLGPARLSGYRLRFSDASVTEAVCFATIPPEPGAQTEGGLFRKRCIYPMFQ</sequence>
<keyword evidence="1" id="KW-0808">Transferase</keyword>
<dbReference type="SUPFAM" id="SSF110857">
    <property type="entry name" value="Gamma-glutamyl cyclotransferase-like"/>
    <property type="match status" value="1"/>
</dbReference>
<gene>
    <name evidence="1" type="ORF">FBT96_03865</name>
</gene>
<organism evidence="1 2">
    <name type="scientific">Rhodobacter capsulatus</name>
    <name type="common">Rhodopseudomonas capsulata</name>
    <dbReference type="NCBI Taxonomy" id="1061"/>
    <lineage>
        <taxon>Bacteria</taxon>
        <taxon>Pseudomonadati</taxon>
        <taxon>Pseudomonadota</taxon>
        <taxon>Alphaproteobacteria</taxon>
        <taxon>Rhodobacterales</taxon>
        <taxon>Rhodobacter group</taxon>
        <taxon>Rhodobacter</taxon>
    </lineage>
</organism>
<evidence type="ECO:0000313" key="2">
    <source>
        <dbReference type="Proteomes" id="UP000310597"/>
    </source>
</evidence>
<protein>
    <submittedName>
        <fullName evidence="1">Gamma-glutamylcyclotransferase</fullName>
    </submittedName>
</protein>
<dbReference type="RefSeq" id="WP_136905033.1">
    <property type="nucleotide sequence ID" value="NZ_SWJZ01000012.1"/>
</dbReference>
<dbReference type="CDD" id="cd06661">
    <property type="entry name" value="GGCT_like"/>
    <property type="match status" value="1"/>
</dbReference>
<dbReference type="InterPro" id="IPR013024">
    <property type="entry name" value="GGCT-like"/>
</dbReference>